<evidence type="ECO:0000313" key="1">
    <source>
        <dbReference type="EMBL" id="SNT48823.1"/>
    </source>
</evidence>
<gene>
    <name evidence="1" type="ORF">SAMN05421812_107144</name>
</gene>
<protein>
    <submittedName>
        <fullName evidence="1">Uncharacterized protein</fullName>
    </submittedName>
</protein>
<evidence type="ECO:0000313" key="2">
    <source>
        <dbReference type="Proteomes" id="UP000198362"/>
    </source>
</evidence>
<organism evidence="1 2">
    <name type="scientific">Asanoa hainanensis</name>
    <dbReference type="NCBI Taxonomy" id="560556"/>
    <lineage>
        <taxon>Bacteria</taxon>
        <taxon>Bacillati</taxon>
        <taxon>Actinomycetota</taxon>
        <taxon>Actinomycetes</taxon>
        <taxon>Micromonosporales</taxon>
        <taxon>Micromonosporaceae</taxon>
        <taxon>Asanoa</taxon>
    </lineage>
</organism>
<keyword evidence="2" id="KW-1185">Reference proteome</keyword>
<dbReference type="AlphaFoldDB" id="A0A239N2X8"/>
<dbReference type="Proteomes" id="UP000198362">
    <property type="component" value="Unassembled WGS sequence"/>
</dbReference>
<dbReference type="OrthoDB" id="9765957at2"/>
<dbReference type="EMBL" id="FZPH01000007">
    <property type="protein sequence ID" value="SNT48823.1"/>
    <property type="molecule type" value="Genomic_DNA"/>
</dbReference>
<reference evidence="1 2" key="1">
    <citation type="submission" date="2017-06" db="EMBL/GenBank/DDBJ databases">
        <authorList>
            <person name="Kim H.J."/>
            <person name="Triplett B.A."/>
        </authorList>
    </citation>
    <scope>NUCLEOTIDE SEQUENCE [LARGE SCALE GENOMIC DNA]</scope>
    <source>
        <strain evidence="1 2">CGMCC 4.5593</strain>
    </source>
</reference>
<name>A0A239N2X8_9ACTN</name>
<sequence length="254" mass="25862">MSEQFSGVVTVVDGQGREVFRFDSRFAVLDIGGLGNEGDLRLRGDDGETRIAIDGGRQLVTVTNLEGVTVFRFDAAHSLLDLGPSLGGNGAEADLRLFGSDGQPTIHLDGASGDIRLLGGDCAEEFDVDGRLPAGPGDVMSIGPAGLLEPCAAGYDRRVAGVLSGAGGLRPGVVLGARHGADRRPALALTGRAYCKVDAGYGAIDVGDLLTSSQTRGHAMKATDPARAFGATVGKALGALSAGTGLVPILVTLH</sequence>
<dbReference type="RefSeq" id="WP_089250685.1">
    <property type="nucleotide sequence ID" value="NZ_FZPH01000007.1"/>
</dbReference>
<accession>A0A239N2X8</accession>
<proteinExistence type="predicted"/>